<evidence type="ECO:0000256" key="1">
    <source>
        <dbReference type="ARBA" id="ARBA00008520"/>
    </source>
</evidence>
<dbReference type="OrthoDB" id="9795467at2"/>
<dbReference type="Proteomes" id="UP000265816">
    <property type="component" value="Unassembled WGS sequence"/>
</dbReference>
<keyword evidence="2" id="KW-0813">Transport</keyword>
<accession>A0A398BMB5</accession>
<dbReference type="InterPro" id="IPR006059">
    <property type="entry name" value="SBP"/>
</dbReference>
<dbReference type="AlphaFoldDB" id="A0A398BMB5"/>
<keyword evidence="3" id="KW-0732">Signal</keyword>
<gene>
    <name evidence="4" type="ORF">D1970_01615</name>
</gene>
<comment type="similarity">
    <text evidence="1">Belongs to the bacterial solute-binding protein 1 family.</text>
</comment>
<dbReference type="GO" id="GO:0015768">
    <property type="term" value="P:maltose transport"/>
    <property type="evidence" value="ECO:0007669"/>
    <property type="project" value="TreeGrafter"/>
</dbReference>
<dbReference type="GO" id="GO:0055052">
    <property type="term" value="C:ATP-binding cassette (ABC) transporter complex, substrate-binding subunit-containing"/>
    <property type="evidence" value="ECO:0007669"/>
    <property type="project" value="TreeGrafter"/>
</dbReference>
<comment type="caution">
    <text evidence="4">The sequence shown here is derived from an EMBL/GenBank/DDBJ whole genome shotgun (WGS) entry which is preliminary data.</text>
</comment>
<sequence>MVYIMGWRWVSLILILVLLAGCGSPSIISDPKKVQTLQDRDKTVITFWHTYNDKETQLLEQRLIPAFEQENSNIRVETINLAFNNELKNTLIARASSNRGPDVVRIDIAWVPEFSLKGLLEPLNGFTDFEDIRNRFNPKAMDVGFYKNEYYSLPLNIYTKAAIFNRELLEQAGYSKPPSTMKEVLEIARQHRFTIGLGGLEPWNTIPYLYSLGGTLTDKKFHKASGYLNGEGTIHAVEQLTALYKEKLIDLPKKAGDGKNLERVKAGNTLLTDDGPWFYSLLNKTELDRTLKRTIPVSFPHGNGSASIIGGENMVIMKGSKHPDEAWTFMKWMTGKEAQLIMAQTGLIPTNLEAAKAFKVTPNSYLNPFMEPAENSFQWPPVKNWSKIDKVYTDYLNRIFAGELSVKDGLDRAAAEIDVLLADSDSNQ</sequence>
<dbReference type="EMBL" id="QWVT01000005">
    <property type="protein sequence ID" value="RID88536.1"/>
    <property type="molecule type" value="Genomic_DNA"/>
</dbReference>
<proteinExistence type="inferred from homology"/>
<keyword evidence="5" id="KW-1185">Reference proteome</keyword>
<evidence type="ECO:0000256" key="3">
    <source>
        <dbReference type="ARBA" id="ARBA00022729"/>
    </source>
</evidence>
<evidence type="ECO:0000256" key="2">
    <source>
        <dbReference type="ARBA" id="ARBA00022448"/>
    </source>
</evidence>
<protein>
    <submittedName>
        <fullName evidence="4">Extracellular solute-binding protein</fullName>
    </submittedName>
</protein>
<dbReference type="PANTHER" id="PTHR30061">
    <property type="entry name" value="MALTOSE-BINDING PERIPLASMIC PROTEIN"/>
    <property type="match status" value="1"/>
</dbReference>
<reference evidence="4 5" key="1">
    <citation type="submission" date="2018-08" db="EMBL/GenBank/DDBJ databases">
        <title>Bacillus jemisoniae sp. nov., Bacillus chryseoplanitiae sp. nov., Bacillus resnikiae sp. nov., and Bacillus frankliniae sp. nov., isolated from Viking spacecraft and associated surfaces.</title>
        <authorList>
            <person name="Seuylemezian A."/>
            <person name="Vaishampayan P."/>
        </authorList>
    </citation>
    <scope>NUCLEOTIDE SEQUENCE [LARGE SCALE GENOMIC DNA]</scope>
    <source>
        <strain evidence="4 5">JJ-247</strain>
    </source>
</reference>
<evidence type="ECO:0000313" key="4">
    <source>
        <dbReference type="EMBL" id="RID88536.1"/>
    </source>
</evidence>
<name>A0A398BMB5_9BACI</name>
<dbReference type="GO" id="GO:0042956">
    <property type="term" value="P:maltodextrin transmembrane transport"/>
    <property type="evidence" value="ECO:0007669"/>
    <property type="project" value="TreeGrafter"/>
</dbReference>
<dbReference type="Gene3D" id="3.40.190.10">
    <property type="entry name" value="Periplasmic binding protein-like II"/>
    <property type="match status" value="2"/>
</dbReference>
<dbReference type="SUPFAM" id="SSF53850">
    <property type="entry name" value="Periplasmic binding protein-like II"/>
    <property type="match status" value="1"/>
</dbReference>
<dbReference type="PANTHER" id="PTHR30061:SF50">
    <property type="entry name" value="MALTOSE_MALTODEXTRIN-BINDING PERIPLASMIC PROTEIN"/>
    <property type="match status" value="1"/>
</dbReference>
<evidence type="ECO:0000313" key="5">
    <source>
        <dbReference type="Proteomes" id="UP000265816"/>
    </source>
</evidence>
<organism evidence="4 5">
    <name type="scientific">Mesobacillus zeae</name>
    <dbReference type="NCBI Taxonomy" id="1917180"/>
    <lineage>
        <taxon>Bacteria</taxon>
        <taxon>Bacillati</taxon>
        <taxon>Bacillota</taxon>
        <taxon>Bacilli</taxon>
        <taxon>Bacillales</taxon>
        <taxon>Bacillaceae</taxon>
        <taxon>Mesobacillus</taxon>
    </lineage>
</organism>
<dbReference type="Pfam" id="PF13416">
    <property type="entry name" value="SBP_bac_8"/>
    <property type="match status" value="1"/>
</dbReference>
<dbReference type="GO" id="GO:1901982">
    <property type="term" value="F:maltose binding"/>
    <property type="evidence" value="ECO:0007669"/>
    <property type="project" value="TreeGrafter"/>
</dbReference>